<protein>
    <submittedName>
        <fullName evidence="1">Uncharacterized protein</fullName>
    </submittedName>
</protein>
<comment type="caution">
    <text evidence="1">The sequence shown here is derived from an EMBL/GenBank/DDBJ whole genome shotgun (WGS) entry which is preliminary data.</text>
</comment>
<proteinExistence type="predicted"/>
<dbReference type="EMBL" id="JARKHS020018170">
    <property type="protein sequence ID" value="KAK8772527.1"/>
    <property type="molecule type" value="Genomic_DNA"/>
</dbReference>
<evidence type="ECO:0000313" key="1">
    <source>
        <dbReference type="EMBL" id="KAK8772527.1"/>
    </source>
</evidence>
<evidence type="ECO:0000313" key="2">
    <source>
        <dbReference type="Proteomes" id="UP001321473"/>
    </source>
</evidence>
<dbReference type="PANTHER" id="PTHR15492:SF1">
    <property type="entry name" value="CYCLIN-D1-BINDING PROTEIN 1"/>
    <property type="match status" value="1"/>
</dbReference>
<sequence length="224" mass="25474">MYYLLPFCHRNQDGAGDSTVCSIKQAAASCLEKFEAIEKVSKDNKEAVLSVLTLHYEVVEDAVQELSEALAEEQQIVEVDLDQLPVRNGFTQRRRFTLTPENRGFLDPGLGLVKAVQIAMRKTKAAVDLRGQCTNREEVEELDKMAGLYLLSSSYIDEFITSLYHPVVTHAVIENASDLRAHAQAILRTIRQSHFHSRTDDWISFMESAIEHNFRNVIERCEMQ</sequence>
<dbReference type="Gene3D" id="1.20.1410.10">
    <property type="entry name" value="I/LWEQ domain"/>
    <property type="match status" value="1"/>
</dbReference>
<dbReference type="AlphaFoldDB" id="A0AAQ4ECM6"/>
<keyword evidence="2" id="KW-1185">Reference proteome</keyword>
<accession>A0AAQ4ECM6</accession>
<gene>
    <name evidence="1" type="ORF">V5799_024230</name>
</gene>
<name>A0AAQ4ECM6_AMBAM</name>
<reference evidence="1 2" key="1">
    <citation type="journal article" date="2023" name="Arcadia Sci">
        <title>De novo assembly of a long-read Amblyomma americanum tick genome.</title>
        <authorList>
            <person name="Chou S."/>
            <person name="Poskanzer K.E."/>
            <person name="Rollins M."/>
            <person name="Thuy-Boun P.S."/>
        </authorList>
    </citation>
    <scope>NUCLEOTIDE SEQUENCE [LARGE SCALE GENOMIC DNA]</scope>
    <source>
        <strain evidence="1">F_SG_1</strain>
        <tissue evidence="1">Salivary glands</tissue>
    </source>
</reference>
<dbReference type="PANTHER" id="PTHR15492">
    <property type="entry name" value="CYCLIN D1-BINDING PROTEIN 1"/>
    <property type="match status" value="1"/>
</dbReference>
<dbReference type="InterPro" id="IPR026907">
    <property type="entry name" value="GCIP-like"/>
</dbReference>
<organism evidence="1 2">
    <name type="scientific">Amblyomma americanum</name>
    <name type="common">Lone star tick</name>
    <dbReference type="NCBI Taxonomy" id="6943"/>
    <lineage>
        <taxon>Eukaryota</taxon>
        <taxon>Metazoa</taxon>
        <taxon>Ecdysozoa</taxon>
        <taxon>Arthropoda</taxon>
        <taxon>Chelicerata</taxon>
        <taxon>Arachnida</taxon>
        <taxon>Acari</taxon>
        <taxon>Parasitiformes</taxon>
        <taxon>Ixodida</taxon>
        <taxon>Ixodoidea</taxon>
        <taxon>Ixodidae</taxon>
        <taxon>Amblyomminae</taxon>
        <taxon>Amblyomma</taxon>
    </lineage>
</organism>
<dbReference type="GO" id="GO:0005634">
    <property type="term" value="C:nucleus"/>
    <property type="evidence" value="ECO:0007669"/>
    <property type="project" value="TreeGrafter"/>
</dbReference>
<dbReference type="Proteomes" id="UP001321473">
    <property type="component" value="Unassembled WGS sequence"/>
</dbReference>